<evidence type="ECO:0000256" key="3">
    <source>
        <dbReference type="ARBA" id="ARBA00022723"/>
    </source>
</evidence>
<comment type="caution">
    <text evidence="6">The sequence shown here is derived from an EMBL/GenBank/DDBJ whole genome shotgun (WGS) entry which is preliminary data.</text>
</comment>
<evidence type="ECO:0000256" key="4">
    <source>
        <dbReference type="ARBA" id="ARBA00023004"/>
    </source>
</evidence>
<keyword evidence="7" id="KW-1185">Reference proteome</keyword>
<keyword evidence="2" id="KW-0963">Cytoplasm</keyword>
<dbReference type="GO" id="GO:0046872">
    <property type="term" value="F:metal ion binding"/>
    <property type="evidence" value="ECO:0007669"/>
    <property type="project" value="UniProtKB-KW"/>
</dbReference>
<organism evidence="6 7">
    <name type="scientific">Halomarina ordinaria</name>
    <dbReference type="NCBI Taxonomy" id="3033939"/>
    <lineage>
        <taxon>Archaea</taxon>
        <taxon>Methanobacteriati</taxon>
        <taxon>Methanobacteriota</taxon>
        <taxon>Stenosarchaea group</taxon>
        <taxon>Halobacteria</taxon>
        <taxon>Halobacteriales</taxon>
        <taxon>Natronomonadaceae</taxon>
        <taxon>Halomarina</taxon>
    </lineage>
</organism>
<dbReference type="RefSeq" id="WP_304450017.1">
    <property type="nucleotide sequence ID" value="NZ_JARRAH010000004.1"/>
</dbReference>
<comment type="subcellular location">
    <subcellularLocation>
        <location evidence="1">Cytoplasm</location>
    </subcellularLocation>
</comment>
<dbReference type="GO" id="GO:0005737">
    <property type="term" value="C:cytoplasm"/>
    <property type="evidence" value="ECO:0007669"/>
    <property type="project" value="UniProtKB-SubCell"/>
</dbReference>
<name>A0ABD5UCX0_9EURY</name>
<proteinExistence type="predicted"/>
<dbReference type="Gene3D" id="1.20.120.520">
    <property type="entry name" value="nmb1532 protein domain like"/>
    <property type="match status" value="1"/>
</dbReference>
<dbReference type="InterPro" id="IPR012312">
    <property type="entry name" value="Hemerythrin-like"/>
</dbReference>
<accession>A0ABD5UCX0</accession>
<protein>
    <submittedName>
        <fullName evidence="6">Iron-sulfur cluster repair di-iron protein</fullName>
    </submittedName>
</protein>
<gene>
    <name evidence="6" type="primary">ric</name>
    <name evidence="6" type="ORF">ACFQHK_17725</name>
</gene>
<dbReference type="NCBIfam" id="TIGR03652">
    <property type="entry name" value="FeS_repair_RIC"/>
    <property type="match status" value="1"/>
</dbReference>
<keyword evidence="4" id="KW-0408">Iron</keyword>
<dbReference type="InterPro" id="IPR038062">
    <property type="entry name" value="ScdA-like_N_sf"/>
</dbReference>
<sequence length="259" mass="29260">MFGFTLKNLRTRSSRRSEMSNATIDPQRPIGELAREVPSYTRVFEAAGIDYCCGGDASLAMACNQAGVNLDDVREELADVQTDDAQAIDWDDLAELIDDVVETHHQYLREELPALEGLVRKVARVHGENHPELEALQAVYLDLAPAMKEHIREEEEEVFPIIEKLDRGDSLSDAERRRLREVIEEMEADHEETAELLDLIAELTDGYTVPADACPSYESMVERLDALERDTHEHVHKENNVLFVEAETKLSDGVESRNS</sequence>
<feature type="domain" description="Hemerythrin-like" evidence="5">
    <location>
        <begin position="97"/>
        <end position="243"/>
    </location>
</feature>
<dbReference type="AlphaFoldDB" id="A0ABD5UCX0"/>
<evidence type="ECO:0000313" key="7">
    <source>
        <dbReference type="Proteomes" id="UP001596406"/>
    </source>
</evidence>
<dbReference type="EMBL" id="JBHSXM010000004">
    <property type="protein sequence ID" value="MFC6838324.1"/>
    <property type="molecule type" value="Genomic_DNA"/>
</dbReference>
<evidence type="ECO:0000313" key="6">
    <source>
        <dbReference type="EMBL" id="MFC6838324.1"/>
    </source>
</evidence>
<reference evidence="6 7" key="1">
    <citation type="journal article" date="2019" name="Int. J. Syst. Evol. Microbiol.">
        <title>The Global Catalogue of Microorganisms (GCM) 10K type strain sequencing project: providing services to taxonomists for standard genome sequencing and annotation.</title>
        <authorList>
            <consortium name="The Broad Institute Genomics Platform"/>
            <consortium name="The Broad Institute Genome Sequencing Center for Infectious Disease"/>
            <person name="Wu L."/>
            <person name="Ma J."/>
        </authorList>
    </citation>
    <scope>NUCLEOTIDE SEQUENCE [LARGE SCALE GENOMIC DNA]</scope>
    <source>
        <strain evidence="6 7">PSRA2</strain>
    </source>
</reference>
<dbReference type="PANTHER" id="PTHR36438:SF1">
    <property type="entry name" value="IRON-SULFUR CLUSTER REPAIR PROTEIN YTFE"/>
    <property type="match status" value="1"/>
</dbReference>
<dbReference type="Pfam" id="PF04405">
    <property type="entry name" value="ScdA_N"/>
    <property type="match status" value="1"/>
</dbReference>
<evidence type="ECO:0000256" key="1">
    <source>
        <dbReference type="ARBA" id="ARBA00004496"/>
    </source>
</evidence>
<dbReference type="SUPFAM" id="SSF140683">
    <property type="entry name" value="SP0561-like"/>
    <property type="match status" value="1"/>
</dbReference>
<evidence type="ECO:0000256" key="2">
    <source>
        <dbReference type="ARBA" id="ARBA00022490"/>
    </source>
</evidence>
<dbReference type="InterPro" id="IPR019903">
    <property type="entry name" value="RIC_family"/>
</dbReference>
<dbReference type="PANTHER" id="PTHR36438">
    <property type="entry name" value="IRON-SULFUR CLUSTER REPAIR PROTEIN YTFE"/>
    <property type="match status" value="1"/>
</dbReference>
<keyword evidence="3" id="KW-0479">Metal-binding</keyword>
<dbReference type="Pfam" id="PF01814">
    <property type="entry name" value="Hemerythrin"/>
    <property type="match status" value="1"/>
</dbReference>
<dbReference type="Proteomes" id="UP001596406">
    <property type="component" value="Unassembled WGS sequence"/>
</dbReference>
<evidence type="ECO:0000259" key="5">
    <source>
        <dbReference type="Pfam" id="PF01814"/>
    </source>
</evidence>